<protein>
    <submittedName>
        <fullName evidence="2">Uncharacterized protein</fullName>
    </submittedName>
</protein>
<evidence type="ECO:0000313" key="2">
    <source>
        <dbReference type="EMBL" id="OGD56244.1"/>
    </source>
</evidence>
<dbReference type="AlphaFoldDB" id="A0A1F5DMF5"/>
<name>A0A1F5DMF5_9BACT</name>
<comment type="caution">
    <text evidence="2">The sequence shown here is derived from an EMBL/GenBank/DDBJ whole genome shotgun (WGS) entry which is preliminary data.</text>
</comment>
<accession>A0A1F5DMF5</accession>
<feature type="region of interest" description="Disordered" evidence="1">
    <location>
        <begin position="1"/>
        <end position="35"/>
    </location>
</feature>
<dbReference type="EMBL" id="MEZT01000024">
    <property type="protein sequence ID" value="OGD56244.1"/>
    <property type="molecule type" value="Genomic_DNA"/>
</dbReference>
<organism evidence="2 3">
    <name type="scientific">Candidatus Berkelbacteria bacterium RBG_13_40_8</name>
    <dbReference type="NCBI Taxonomy" id="1797467"/>
    <lineage>
        <taxon>Bacteria</taxon>
        <taxon>Candidatus Berkelbacteria</taxon>
    </lineage>
</organism>
<proteinExistence type="predicted"/>
<dbReference type="Proteomes" id="UP000178764">
    <property type="component" value="Unassembled WGS sequence"/>
</dbReference>
<evidence type="ECO:0000256" key="1">
    <source>
        <dbReference type="SAM" id="MobiDB-lite"/>
    </source>
</evidence>
<gene>
    <name evidence="2" type="ORF">A2V71_02890</name>
</gene>
<sequence length="411" mass="46767">MNPEQNPQLSEEDMQINAEKDKTSENVVEEETEKESFEQFGTRIVEDYVKVYEQEERAADAFHLSSNYKTIQYPEREGQLVEQVKQKKFEMSKIFEEFADCAEDIETRTEELTNERIARHIKFRHKYVSKLLLEDRYKYFNLGGMFVRDKLNGPLDEIPDSELAFGAKETHIIYAAFLLSPSNSTKEFIENLNSTASISMKGVKIDYGRKTVAKALMSYIQQGGIKSWEGKKVLEVGGDLASEGIQKMGASSEVTDAGHSGYTIGYRVDDKEKLMHLGNYQKFGQPHTYDLICSANLFDMGSGIGEIAKAYKPLDRDKLGEEEMTLIMGNLVKQNGFMLHDEGGLPPKLSSKAGIKNIFTLNLGGSKDHSPYENVTFYRANGRRVIKEHKMDYKSAIFNPKTKTWELKNDN</sequence>
<reference evidence="2 3" key="1">
    <citation type="journal article" date="2016" name="Nat. Commun.">
        <title>Thousands of microbial genomes shed light on interconnected biogeochemical processes in an aquifer system.</title>
        <authorList>
            <person name="Anantharaman K."/>
            <person name="Brown C.T."/>
            <person name="Hug L.A."/>
            <person name="Sharon I."/>
            <person name="Castelle C.J."/>
            <person name="Probst A.J."/>
            <person name="Thomas B.C."/>
            <person name="Singh A."/>
            <person name="Wilkins M.J."/>
            <person name="Karaoz U."/>
            <person name="Brodie E.L."/>
            <person name="Williams K.H."/>
            <person name="Hubbard S.S."/>
            <person name="Banfield J.F."/>
        </authorList>
    </citation>
    <scope>NUCLEOTIDE SEQUENCE [LARGE SCALE GENOMIC DNA]</scope>
</reference>
<evidence type="ECO:0000313" key="3">
    <source>
        <dbReference type="Proteomes" id="UP000178764"/>
    </source>
</evidence>